<evidence type="ECO:0000313" key="9">
    <source>
        <dbReference type="Proteomes" id="UP001176806"/>
    </source>
</evidence>
<evidence type="ECO:0000256" key="4">
    <source>
        <dbReference type="ARBA" id="ARBA00022630"/>
    </source>
</evidence>
<dbReference type="GO" id="GO:0004497">
    <property type="term" value="F:monooxygenase activity"/>
    <property type="evidence" value="ECO:0007669"/>
    <property type="project" value="UniProtKB-KW"/>
</dbReference>
<dbReference type="SUPFAM" id="SSF51905">
    <property type="entry name" value="FAD/NAD(P)-binding domain"/>
    <property type="match status" value="1"/>
</dbReference>
<sequence length="444" mass="50864">MDNLKKQKHKSLFDSIGIGVGPANLSLSALLSPIQGFKSLFLDKQTSFIWHEGMLMSGVTLQVSFLKDLVTLVDPTNPFSFLNFLSENKRLYRFSISGIDDIKRTEFNQYYNWVIQKMNNLEFGNEVISACFMKDYFVVKTKTQTYRSKNIVIGTGLIPFVPEVFQKYIGDTLFHSSVFMKKNTQFSNKRVAVIGGGQSGAEIINNLISLDSKNSPKRIDWISQRYNFLPMDDSPFTNELYTPSYSEYFFKLPKNVKLKLIENQKLTSDGISEDLLKSIYSKLYEKEVLVGNKICDFHPSCQLEDIYKNGSSYKLVINKMLPPKIKVLDVDIVILATGYKEKLPKFIESIEGDFRENDQLVEMNEDFSVPWNGPKNNKIYVQNGARKIWGVPNPNLSLNSWRAAKIVNSLLQEEYYCLKGESSTFEWDSEINAPNNKLDKINIS</sequence>
<keyword evidence="4" id="KW-0285">Flavoprotein</keyword>
<keyword evidence="7" id="KW-0560">Oxidoreductase</keyword>
<dbReference type="RefSeq" id="WP_303303648.1">
    <property type="nucleotide sequence ID" value="NZ_BAABDA010000028.1"/>
</dbReference>
<dbReference type="PANTHER" id="PTHR42802">
    <property type="entry name" value="MONOOXYGENASE"/>
    <property type="match status" value="1"/>
</dbReference>
<keyword evidence="5" id="KW-0274">FAD</keyword>
<protein>
    <submittedName>
        <fullName evidence="8">SidA/IucD/PvdA family monooxygenase</fullName>
    </submittedName>
</protein>
<keyword evidence="6" id="KW-0521">NADP</keyword>
<comment type="caution">
    <text evidence="8">The sequence shown here is derived from an EMBL/GenBank/DDBJ whole genome shotgun (WGS) entry which is preliminary data.</text>
</comment>
<dbReference type="Proteomes" id="UP001176806">
    <property type="component" value="Unassembled WGS sequence"/>
</dbReference>
<evidence type="ECO:0000256" key="3">
    <source>
        <dbReference type="ARBA" id="ARBA00007588"/>
    </source>
</evidence>
<evidence type="ECO:0000256" key="2">
    <source>
        <dbReference type="ARBA" id="ARBA00004924"/>
    </source>
</evidence>
<name>A0ABT8WT49_9FLAO</name>
<dbReference type="EMBL" id="JAUOEL010000007">
    <property type="protein sequence ID" value="MDO5976363.1"/>
    <property type="molecule type" value="Genomic_DNA"/>
</dbReference>
<accession>A0ABT8WT49</accession>
<evidence type="ECO:0000313" key="8">
    <source>
        <dbReference type="EMBL" id="MDO5976363.1"/>
    </source>
</evidence>
<evidence type="ECO:0000256" key="7">
    <source>
        <dbReference type="ARBA" id="ARBA00023002"/>
    </source>
</evidence>
<dbReference type="InterPro" id="IPR025700">
    <property type="entry name" value="Lys/Orn_oxygenase"/>
</dbReference>
<keyword evidence="9" id="KW-1185">Reference proteome</keyword>
<keyword evidence="8" id="KW-0503">Monooxygenase</keyword>
<dbReference type="InterPro" id="IPR036188">
    <property type="entry name" value="FAD/NAD-bd_sf"/>
</dbReference>
<comment type="pathway">
    <text evidence="2">Siderophore biosynthesis.</text>
</comment>
<comment type="cofactor">
    <cofactor evidence="1">
        <name>FAD</name>
        <dbReference type="ChEBI" id="CHEBI:57692"/>
    </cofactor>
</comment>
<dbReference type="Pfam" id="PF13434">
    <property type="entry name" value="Lys_Orn_oxgnase"/>
    <property type="match status" value="1"/>
</dbReference>
<reference evidence="8" key="1">
    <citation type="submission" date="2023-07" db="EMBL/GenBank/DDBJ databases">
        <title>Two novel species in the genus Flavivirga.</title>
        <authorList>
            <person name="Kwon K."/>
        </authorList>
    </citation>
    <scope>NUCLEOTIDE SEQUENCE</scope>
    <source>
        <strain evidence="8">KACC 14158</strain>
    </source>
</reference>
<evidence type="ECO:0000256" key="5">
    <source>
        <dbReference type="ARBA" id="ARBA00022827"/>
    </source>
</evidence>
<proteinExistence type="inferred from homology"/>
<gene>
    <name evidence="8" type="ORF">Q4Q40_19360</name>
</gene>
<dbReference type="Gene3D" id="3.50.50.60">
    <property type="entry name" value="FAD/NAD(P)-binding domain"/>
    <property type="match status" value="1"/>
</dbReference>
<evidence type="ECO:0000256" key="1">
    <source>
        <dbReference type="ARBA" id="ARBA00001974"/>
    </source>
</evidence>
<comment type="similarity">
    <text evidence="3">Belongs to the lysine N(6)-hydroxylase/L-ornithine N(5)-oxygenase family.</text>
</comment>
<evidence type="ECO:0000256" key="6">
    <source>
        <dbReference type="ARBA" id="ARBA00022857"/>
    </source>
</evidence>
<dbReference type="PANTHER" id="PTHR42802:SF1">
    <property type="entry name" value="L-ORNITHINE N(5)-MONOOXYGENASE"/>
    <property type="match status" value="1"/>
</dbReference>
<organism evidence="8 9">
    <name type="scientific">Flavivirga jejuensis</name>
    <dbReference type="NCBI Taxonomy" id="870487"/>
    <lineage>
        <taxon>Bacteria</taxon>
        <taxon>Pseudomonadati</taxon>
        <taxon>Bacteroidota</taxon>
        <taxon>Flavobacteriia</taxon>
        <taxon>Flavobacteriales</taxon>
        <taxon>Flavobacteriaceae</taxon>
        <taxon>Flavivirga</taxon>
    </lineage>
</organism>